<dbReference type="AlphaFoldDB" id="A0A9W8YZ09"/>
<dbReference type="InterPro" id="IPR011009">
    <property type="entry name" value="Kinase-like_dom_sf"/>
</dbReference>
<dbReference type="Proteomes" id="UP001140453">
    <property type="component" value="Unassembled WGS sequence"/>
</dbReference>
<dbReference type="OrthoDB" id="5235188at2759"/>
<evidence type="ECO:0000313" key="8">
    <source>
        <dbReference type="EMBL" id="KAJ4393335.1"/>
    </source>
</evidence>
<evidence type="ECO:0000256" key="4">
    <source>
        <dbReference type="ARBA" id="ARBA00022777"/>
    </source>
</evidence>
<keyword evidence="9" id="KW-1185">Reference proteome</keyword>
<keyword evidence="2" id="KW-0808">Transferase</keyword>
<comment type="caution">
    <text evidence="8">The sequence shown here is derived from an EMBL/GenBank/DDBJ whole genome shotgun (WGS) entry which is preliminary data.</text>
</comment>
<dbReference type="InterPro" id="IPR051175">
    <property type="entry name" value="CLK_kinases"/>
</dbReference>
<evidence type="ECO:0000256" key="3">
    <source>
        <dbReference type="ARBA" id="ARBA00022741"/>
    </source>
</evidence>
<dbReference type="SUPFAM" id="SSF56112">
    <property type="entry name" value="Protein kinase-like (PK-like)"/>
    <property type="match status" value="1"/>
</dbReference>
<dbReference type="Pfam" id="PF00069">
    <property type="entry name" value="Pkinase"/>
    <property type="match status" value="1"/>
</dbReference>
<dbReference type="Gene3D" id="1.10.510.10">
    <property type="entry name" value="Transferase(Phosphotransferase) domain 1"/>
    <property type="match status" value="2"/>
</dbReference>
<feature type="region of interest" description="Disordered" evidence="6">
    <location>
        <begin position="128"/>
        <end position="178"/>
    </location>
</feature>
<name>A0A9W8YZ09_9PEZI</name>
<feature type="compositionally biased region" description="Acidic residues" evidence="6">
    <location>
        <begin position="136"/>
        <end position="172"/>
    </location>
</feature>
<evidence type="ECO:0000313" key="9">
    <source>
        <dbReference type="Proteomes" id="UP001140453"/>
    </source>
</evidence>
<protein>
    <recommendedName>
        <fullName evidence="7">Protein kinase domain-containing protein</fullName>
    </recommendedName>
</protein>
<dbReference type="PANTHER" id="PTHR45646:SF11">
    <property type="entry name" value="SERINE_THREONINE-PROTEIN KINASE DOA"/>
    <property type="match status" value="1"/>
</dbReference>
<dbReference type="GO" id="GO:0005524">
    <property type="term" value="F:ATP binding"/>
    <property type="evidence" value="ECO:0007669"/>
    <property type="project" value="UniProtKB-KW"/>
</dbReference>
<feature type="domain" description="Protein kinase" evidence="7">
    <location>
        <begin position="1"/>
        <end position="272"/>
    </location>
</feature>
<dbReference type="PROSITE" id="PS50011">
    <property type="entry name" value="PROTEIN_KINASE_DOM"/>
    <property type="match status" value="1"/>
</dbReference>
<proteinExistence type="predicted"/>
<gene>
    <name evidence="8" type="ORF">N0V93_002543</name>
</gene>
<dbReference type="GO" id="GO:0005634">
    <property type="term" value="C:nucleus"/>
    <property type="evidence" value="ECO:0007669"/>
    <property type="project" value="TreeGrafter"/>
</dbReference>
<evidence type="ECO:0000256" key="5">
    <source>
        <dbReference type="ARBA" id="ARBA00022840"/>
    </source>
</evidence>
<keyword evidence="4" id="KW-0418">Kinase</keyword>
<organism evidence="8 9">
    <name type="scientific">Gnomoniopsis smithogilvyi</name>
    <dbReference type="NCBI Taxonomy" id="1191159"/>
    <lineage>
        <taxon>Eukaryota</taxon>
        <taxon>Fungi</taxon>
        <taxon>Dikarya</taxon>
        <taxon>Ascomycota</taxon>
        <taxon>Pezizomycotina</taxon>
        <taxon>Sordariomycetes</taxon>
        <taxon>Sordariomycetidae</taxon>
        <taxon>Diaporthales</taxon>
        <taxon>Gnomoniaceae</taxon>
        <taxon>Gnomoniopsis</taxon>
    </lineage>
</organism>
<dbReference type="GO" id="GO:0043484">
    <property type="term" value="P:regulation of RNA splicing"/>
    <property type="evidence" value="ECO:0007669"/>
    <property type="project" value="TreeGrafter"/>
</dbReference>
<evidence type="ECO:0000256" key="1">
    <source>
        <dbReference type="ARBA" id="ARBA00022527"/>
    </source>
</evidence>
<evidence type="ECO:0000259" key="7">
    <source>
        <dbReference type="PROSITE" id="PS50011"/>
    </source>
</evidence>
<evidence type="ECO:0000256" key="2">
    <source>
        <dbReference type="ARBA" id="ARBA00022679"/>
    </source>
</evidence>
<dbReference type="PANTHER" id="PTHR45646">
    <property type="entry name" value="SERINE/THREONINE-PROTEIN KINASE DOA-RELATED"/>
    <property type="match status" value="1"/>
</dbReference>
<accession>A0A9W8YZ09</accession>
<sequence length="281" mass="30876">MPSSDQALKRLDGKSDLWAPPYQLAPAGLLKYSSTELDPYVKITDIGGAIHVDEPPPDKVVTHTENRAPEIHLGLSASIGPGVDIWSFGCLAFLVITGDYLFMPGFLVGSEEAVGDMHLIQFSQADGKTRRSETLVDGEDGTWDFMDTNDDDDIDSNSESGEEGEEKDDEEGGGGFSNRRNQVELLEADHYEGDAGSGMSGAWPSVSTATDEEEPLIIMAPCRSLEERFADKKPHDVDGVEEQQIVHLLCWIFQYDPTARPTAEEILNRPWFQTMGQDVVP</sequence>
<dbReference type="GO" id="GO:0004674">
    <property type="term" value="F:protein serine/threonine kinase activity"/>
    <property type="evidence" value="ECO:0007669"/>
    <property type="project" value="UniProtKB-KW"/>
</dbReference>
<evidence type="ECO:0000256" key="6">
    <source>
        <dbReference type="SAM" id="MobiDB-lite"/>
    </source>
</evidence>
<keyword evidence="5" id="KW-0067">ATP-binding</keyword>
<reference evidence="8" key="1">
    <citation type="submission" date="2022-10" db="EMBL/GenBank/DDBJ databases">
        <title>Tapping the CABI collections for fungal endophytes: first genome assemblies for Collariella, Neodidymelliopsis, Ascochyta clinopodiicola, Didymella pomorum, Didymosphaeria variabile, Neocosmospora piperis and Neocucurbitaria cava.</title>
        <authorList>
            <person name="Hill R."/>
        </authorList>
    </citation>
    <scope>NUCLEOTIDE SEQUENCE</scope>
    <source>
        <strain evidence="8">IMI 355082</strain>
    </source>
</reference>
<keyword evidence="1" id="KW-0723">Serine/threonine-protein kinase</keyword>
<dbReference type="InterPro" id="IPR000719">
    <property type="entry name" value="Prot_kinase_dom"/>
</dbReference>
<dbReference type="EMBL" id="JAPEVB010000002">
    <property type="protein sequence ID" value="KAJ4393335.1"/>
    <property type="molecule type" value="Genomic_DNA"/>
</dbReference>
<keyword evidence="3" id="KW-0547">Nucleotide-binding</keyword>